<dbReference type="EMBL" id="JAGTJJ010000001">
    <property type="protein sequence ID" value="MDC3978937.1"/>
    <property type="molecule type" value="Genomic_DNA"/>
</dbReference>
<comment type="subcellular location">
    <subcellularLocation>
        <location evidence="1">Cell membrane</location>
        <topology evidence="1">Multi-pass membrane protein</topology>
    </subcellularLocation>
</comment>
<dbReference type="RefSeq" id="WP_272418665.1">
    <property type="nucleotide sequence ID" value="NZ_JAGTJJ010000001.1"/>
</dbReference>
<feature type="transmembrane region" description="Helical" evidence="6">
    <location>
        <begin position="68"/>
        <end position="86"/>
    </location>
</feature>
<evidence type="ECO:0000256" key="4">
    <source>
        <dbReference type="ARBA" id="ARBA00022989"/>
    </source>
</evidence>
<organism evidence="7 9">
    <name type="scientific">Polyangium jinanense</name>
    <dbReference type="NCBI Taxonomy" id="2829994"/>
    <lineage>
        <taxon>Bacteria</taxon>
        <taxon>Pseudomonadati</taxon>
        <taxon>Myxococcota</taxon>
        <taxon>Polyangia</taxon>
        <taxon>Polyangiales</taxon>
        <taxon>Polyangiaceae</taxon>
        <taxon>Polyangium</taxon>
    </lineage>
</organism>
<dbReference type="AlphaFoldDB" id="A0A9X4AQF0"/>
<gene>
    <name evidence="7" type="ORF">KEG57_00410</name>
    <name evidence="8" type="ORF">KEG57_16440</name>
</gene>
<sequence length="106" mass="11625">MISAHVTTPKLIGSWIALLVLTFLSFGISRLGLGEAELVIALAISVAKTFVVLFIFMHLVEQRFANRLIVILTFLFIALLVALTAADPLTRKTFPPRPDPAAHPYP</sequence>
<evidence type="ECO:0000313" key="8">
    <source>
        <dbReference type="EMBL" id="MDC3982108.1"/>
    </source>
</evidence>
<dbReference type="InterPro" id="IPR011743">
    <property type="entry name" value="Caa3_sub_IV"/>
</dbReference>
<dbReference type="InterPro" id="IPR005171">
    <property type="entry name" value="Cyt_c_oxidase_su4_prok"/>
</dbReference>
<name>A0A9X4AQF0_9BACT</name>
<dbReference type="Pfam" id="PF03626">
    <property type="entry name" value="COX4_pro"/>
    <property type="match status" value="1"/>
</dbReference>
<dbReference type="EMBL" id="JAGTJJ010000006">
    <property type="protein sequence ID" value="MDC3982108.1"/>
    <property type="molecule type" value="Genomic_DNA"/>
</dbReference>
<proteinExistence type="predicted"/>
<keyword evidence="5 6" id="KW-0472">Membrane</keyword>
<keyword evidence="4 6" id="KW-1133">Transmembrane helix</keyword>
<keyword evidence="3 6" id="KW-0812">Transmembrane</keyword>
<evidence type="ECO:0000256" key="2">
    <source>
        <dbReference type="ARBA" id="ARBA00022475"/>
    </source>
</evidence>
<evidence type="ECO:0000256" key="5">
    <source>
        <dbReference type="ARBA" id="ARBA00023136"/>
    </source>
</evidence>
<comment type="caution">
    <text evidence="7">The sequence shown here is derived from an EMBL/GenBank/DDBJ whole genome shotgun (WGS) entry which is preliminary data.</text>
</comment>
<dbReference type="Proteomes" id="UP001151081">
    <property type="component" value="Unassembled WGS sequence"/>
</dbReference>
<protein>
    <submittedName>
        <fullName evidence="7">Cytochrome C oxidase subunit IV family protein</fullName>
    </submittedName>
</protein>
<dbReference type="NCBIfam" id="TIGR02229">
    <property type="entry name" value="caa3_sub_IV"/>
    <property type="match status" value="1"/>
</dbReference>
<evidence type="ECO:0000313" key="9">
    <source>
        <dbReference type="Proteomes" id="UP001151081"/>
    </source>
</evidence>
<evidence type="ECO:0000256" key="1">
    <source>
        <dbReference type="ARBA" id="ARBA00004651"/>
    </source>
</evidence>
<evidence type="ECO:0000256" key="6">
    <source>
        <dbReference type="SAM" id="Phobius"/>
    </source>
</evidence>
<keyword evidence="2" id="KW-1003">Cell membrane</keyword>
<reference evidence="7 9" key="1">
    <citation type="submission" date="2021-04" db="EMBL/GenBank/DDBJ databases">
        <title>Genome analysis of Polyangium sp.</title>
        <authorList>
            <person name="Li Y."/>
            <person name="Wang J."/>
        </authorList>
    </citation>
    <scope>NUCLEOTIDE SEQUENCE [LARGE SCALE GENOMIC DNA]</scope>
    <source>
        <strain evidence="7 9">SDU14</strain>
    </source>
</reference>
<evidence type="ECO:0000313" key="7">
    <source>
        <dbReference type="EMBL" id="MDC3978937.1"/>
    </source>
</evidence>
<accession>A0A9X4AQF0</accession>
<evidence type="ECO:0000256" key="3">
    <source>
        <dbReference type="ARBA" id="ARBA00022692"/>
    </source>
</evidence>
<keyword evidence="9" id="KW-1185">Reference proteome</keyword>
<dbReference type="GO" id="GO:0005886">
    <property type="term" value="C:plasma membrane"/>
    <property type="evidence" value="ECO:0007669"/>
    <property type="project" value="UniProtKB-SubCell"/>
</dbReference>
<feature type="transmembrane region" description="Helical" evidence="6">
    <location>
        <begin position="12"/>
        <end position="32"/>
    </location>
</feature>
<feature type="transmembrane region" description="Helical" evidence="6">
    <location>
        <begin position="38"/>
        <end position="56"/>
    </location>
</feature>